<proteinExistence type="predicted"/>
<dbReference type="GO" id="GO:0005634">
    <property type="term" value="C:nucleus"/>
    <property type="evidence" value="ECO:0007669"/>
    <property type="project" value="UniProtKB-SubCell"/>
</dbReference>
<evidence type="ECO:0000256" key="4">
    <source>
        <dbReference type="ARBA" id="ARBA00023163"/>
    </source>
</evidence>
<dbReference type="KEGG" id="cmax:111499229"/>
<dbReference type="Proteomes" id="UP000504608">
    <property type="component" value="Unplaced"/>
</dbReference>
<reference evidence="8" key="1">
    <citation type="submission" date="2025-08" db="UniProtKB">
        <authorList>
            <consortium name="RefSeq"/>
        </authorList>
    </citation>
    <scope>IDENTIFICATION</scope>
    <source>
        <tissue evidence="8">Young leaves</tissue>
    </source>
</reference>
<protein>
    <submittedName>
        <fullName evidence="8">Transcription factor MYC1-like isoform X1</fullName>
    </submittedName>
</protein>
<evidence type="ECO:0000259" key="6">
    <source>
        <dbReference type="SMART" id="SM00353"/>
    </source>
</evidence>
<keyword evidence="4" id="KW-0804">Transcription</keyword>
<dbReference type="GO" id="GO:0046983">
    <property type="term" value="F:protein dimerization activity"/>
    <property type="evidence" value="ECO:0007669"/>
    <property type="project" value="InterPro"/>
</dbReference>
<name>A0A6J1L2E9_CUCMA</name>
<dbReference type="InterPro" id="IPR011598">
    <property type="entry name" value="bHLH_dom"/>
</dbReference>
<dbReference type="Pfam" id="PF14215">
    <property type="entry name" value="bHLH-MYC_N"/>
    <property type="match status" value="1"/>
</dbReference>
<dbReference type="PANTHER" id="PTHR46266:SF1">
    <property type="entry name" value="TRANSCRIPTION FACTOR MYC1"/>
    <property type="match status" value="1"/>
</dbReference>
<dbReference type="InterPro" id="IPR036638">
    <property type="entry name" value="HLH_DNA-bd_sf"/>
</dbReference>
<evidence type="ECO:0000256" key="5">
    <source>
        <dbReference type="ARBA" id="ARBA00023242"/>
    </source>
</evidence>
<accession>A0A6J1L2E9</accession>
<sequence length="689" mass="78239">MANGTENCDSEPGFLRKQLAVAVKSIQWSYAIFWSPSIRQHGVLEWCDGYYNGDIKTRKMVQAEDVHVDIMGLHRSEQLRELYKSLLDGESEQRAKKPPASLSPEDLSDAEWYYLVCMSFFFNQGQGLPGRALADDRTIWLCNAQYAESSVFSRSLLAKSASIQTVVCFPYLGGVIELGVTEQVIFIKNHLFHKLFIYESTSYVSGHHMFRYHVSCFMRCPFKVSEDPSLLQHVKDFLLKFSKPICYKKSSSSAYKDDNGKEPMVAKSDNEIVEVLAMENVHGLTAAKFSRKAVNGIQRKNDEFGIDSLDRFSNGCERFHQMVDPLRLEGVEGGASCFQSLQFLDDDFSYGFQDSMNPSDCISEALANNPEKVSSKGTNDLSLKELQNSNRTKSVSLDPRTDEDLHYKRTIFTILGSSTQLARSPLLHSFSSRSSFMPWKKGMAEINTAPVQQKMLKNILFTVPLLSAGCSLNRLKDGERSILKQGNDDFCTKDVVHDKLRENEKFMALKSMLPSLNEINKVSILNDTIKYLKMLEARVQELETCMDSLYYEERFRRKYLDMVEQTSDNYDYDKIEGTLKPSTNKRKACEMDETDLKLKNDIPKDGLKLDVKVTMNEQEVLVNMHCPYREYILVDVMDTLNDLQLDAHSVQSSDHNGVFSLTLKSKFQGMVAASVGMVKLALLKIANKS</sequence>
<evidence type="ECO:0000256" key="1">
    <source>
        <dbReference type="ARBA" id="ARBA00004123"/>
    </source>
</evidence>
<evidence type="ECO:0000256" key="2">
    <source>
        <dbReference type="ARBA" id="ARBA00023015"/>
    </source>
</evidence>
<dbReference type="GO" id="GO:0080090">
    <property type="term" value="P:regulation of primary metabolic process"/>
    <property type="evidence" value="ECO:0007669"/>
    <property type="project" value="UniProtKB-ARBA"/>
</dbReference>
<keyword evidence="7" id="KW-1185">Reference proteome</keyword>
<dbReference type="InterPro" id="IPR025610">
    <property type="entry name" value="MYC/MYB_N"/>
</dbReference>
<dbReference type="AlphaFoldDB" id="A0A6J1L2E9"/>
<gene>
    <name evidence="8" type="primary">LOC111499229</name>
</gene>
<evidence type="ECO:0000313" key="7">
    <source>
        <dbReference type="Proteomes" id="UP000504608"/>
    </source>
</evidence>
<dbReference type="SMART" id="SM00353">
    <property type="entry name" value="HLH"/>
    <property type="match status" value="1"/>
</dbReference>
<dbReference type="InterPro" id="IPR054502">
    <property type="entry name" value="bHLH-TF_ACT-like_plant"/>
</dbReference>
<dbReference type="GeneID" id="111499229"/>
<evidence type="ECO:0000256" key="3">
    <source>
        <dbReference type="ARBA" id="ARBA00023159"/>
    </source>
</evidence>
<dbReference type="OrthoDB" id="690068at2759"/>
<keyword evidence="5" id="KW-0539">Nucleus</keyword>
<evidence type="ECO:0000313" key="8">
    <source>
        <dbReference type="RefSeq" id="XP_023006529.1"/>
    </source>
</evidence>
<dbReference type="Pfam" id="PF22754">
    <property type="entry name" value="bHLH-TF_ACT-like_plant"/>
    <property type="match status" value="1"/>
</dbReference>
<keyword evidence="3" id="KW-0010">Activator</keyword>
<dbReference type="Gene3D" id="4.10.280.10">
    <property type="entry name" value="Helix-loop-helix DNA-binding domain"/>
    <property type="match status" value="1"/>
</dbReference>
<dbReference type="PANTHER" id="PTHR46266">
    <property type="entry name" value="TRANSCRIPTION FACTOR TT8"/>
    <property type="match status" value="1"/>
</dbReference>
<dbReference type="RefSeq" id="XP_023006529.1">
    <property type="nucleotide sequence ID" value="XM_023150761.1"/>
</dbReference>
<dbReference type="SUPFAM" id="SSF47459">
    <property type="entry name" value="HLH, helix-loop-helix DNA-binding domain"/>
    <property type="match status" value="1"/>
</dbReference>
<organism evidence="7 8">
    <name type="scientific">Cucurbita maxima</name>
    <name type="common">Pumpkin</name>
    <name type="synonym">Winter squash</name>
    <dbReference type="NCBI Taxonomy" id="3661"/>
    <lineage>
        <taxon>Eukaryota</taxon>
        <taxon>Viridiplantae</taxon>
        <taxon>Streptophyta</taxon>
        <taxon>Embryophyta</taxon>
        <taxon>Tracheophyta</taxon>
        <taxon>Spermatophyta</taxon>
        <taxon>Magnoliopsida</taxon>
        <taxon>eudicotyledons</taxon>
        <taxon>Gunneridae</taxon>
        <taxon>Pentapetalae</taxon>
        <taxon>rosids</taxon>
        <taxon>fabids</taxon>
        <taxon>Cucurbitales</taxon>
        <taxon>Cucurbitaceae</taxon>
        <taxon>Cucurbiteae</taxon>
        <taxon>Cucurbita</taxon>
    </lineage>
</organism>
<feature type="domain" description="BHLH" evidence="6">
    <location>
        <begin position="495"/>
        <end position="541"/>
    </location>
</feature>
<keyword evidence="2" id="KW-0805">Transcription regulation</keyword>
<comment type="subcellular location">
    <subcellularLocation>
        <location evidence="1">Nucleus</location>
    </subcellularLocation>
</comment>